<keyword evidence="2 5" id="KW-0812">Transmembrane</keyword>
<dbReference type="Gene3D" id="1.20.120.1630">
    <property type="match status" value="1"/>
</dbReference>
<evidence type="ECO:0000256" key="1">
    <source>
        <dbReference type="ARBA" id="ARBA00004141"/>
    </source>
</evidence>
<dbReference type="Pfam" id="PF04140">
    <property type="entry name" value="ICMT"/>
    <property type="match status" value="1"/>
</dbReference>
<comment type="caution">
    <text evidence="6">The sequence shown here is derived from an EMBL/GenBank/DDBJ whole genome shotgun (WGS) entry which is preliminary data.</text>
</comment>
<sequence length="183" mass="20815">MLGFFFMITGIVVLQRAVELLIAKRNGERIKAQGGYETGADHYKYFVGLHSLFFLGMTAEVLWRNALGRTLADWWLLPFGLFVCAQALRVWCMSALGAFWNTRIFVVPGMEPVRKGPYRYFRHPNYLVVTIELAMLPLVFQAYFTASVVTVLNALLLKKRISVEEQALVEAVKPTMGVHHETD</sequence>
<gene>
    <name evidence="6" type="ORF">VF724_07470</name>
</gene>
<dbReference type="Proteomes" id="UP001310386">
    <property type="component" value="Unassembled WGS sequence"/>
</dbReference>
<keyword evidence="4 5" id="KW-0472">Membrane</keyword>
<feature type="transmembrane region" description="Helical" evidence="5">
    <location>
        <begin position="75"/>
        <end position="100"/>
    </location>
</feature>
<dbReference type="InterPro" id="IPR007269">
    <property type="entry name" value="ICMT_MeTrfase"/>
</dbReference>
<feature type="transmembrane region" description="Helical" evidence="5">
    <location>
        <begin position="134"/>
        <end position="156"/>
    </location>
</feature>
<evidence type="ECO:0000313" key="7">
    <source>
        <dbReference type="Proteomes" id="UP001310386"/>
    </source>
</evidence>
<evidence type="ECO:0000256" key="3">
    <source>
        <dbReference type="ARBA" id="ARBA00022989"/>
    </source>
</evidence>
<evidence type="ECO:0000256" key="5">
    <source>
        <dbReference type="SAM" id="Phobius"/>
    </source>
</evidence>
<keyword evidence="3 5" id="KW-1133">Transmembrane helix</keyword>
<feature type="transmembrane region" description="Helical" evidence="5">
    <location>
        <begin position="45"/>
        <end position="63"/>
    </location>
</feature>
<protein>
    <submittedName>
        <fullName evidence="6">Isoprenylcysteine carboxylmethyltransferase family protein</fullName>
    </submittedName>
</protein>
<accession>A0ABU5ZG69</accession>
<dbReference type="PANTHER" id="PTHR43847:SF1">
    <property type="entry name" value="BLL3993 PROTEIN"/>
    <property type="match status" value="1"/>
</dbReference>
<evidence type="ECO:0000256" key="4">
    <source>
        <dbReference type="ARBA" id="ARBA00023136"/>
    </source>
</evidence>
<comment type="subcellular location">
    <subcellularLocation>
        <location evidence="1">Membrane</location>
        <topology evidence="1">Multi-pass membrane protein</topology>
    </subcellularLocation>
</comment>
<dbReference type="EMBL" id="JAYJLD010000008">
    <property type="protein sequence ID" value="MEB3101501.1"/>
    <property type="molecule type" value="Genomic_DNA"/>
</dbReference>
<keyword evidence="7" id="KW-1185">Reference proteome</keyword>
<dbReference type="InterPro" id="IPR052527">
    <property type="entry name" value="Metal_cation-efflux_comp"/>
</dbReference>
<evidence type="ECO:0000256" key="2">
    <source>
        <dbReference type="ARBA" id="ARBA00022692"/>
    </source>
</evidence>
<proteinExistence type="predicted"/>
<evidence type="ECO:0000313" key="6">
    <source>
        <dbReference type="EMBL" id="MEB3101501.1"/>
    </source>
</evidence>
<dbReference type="PANTHER" id="PTHR43847">
    <property type="entry name" value="BLL3993 PROTEIN"/>
    <property type="match status" value="1"/>
</dbReference>
<organism evidence="6 7">
    <name type="scientific">Ferviditalea candida</name>
    <dbReference type="NCBI Taxonomy" id="3108399"/>
    <lineage>
        <taxon>Bacteria</taxon>
        <taxon>Bacillati</taxon>
        <taxon>Bacillota</taxon>
        <taxon>Bacilli</taxon>
        <taxon>Bacillales</taxon>
        <taxon>Paenibacillaceae</taxon>
        <taxon>Ferviditalea</taxon>
    </lineage>
</organism>
<reference evidence="6" key="1">
    <citation type="submission" date="2023-12" db="EMBL/GenBank/DDBJ databases">
        <title>Fervidustalea candida gen. nov., sp. nov., a novel member of the family Paenibacillaceae isolated from a geothermal area.</title>
        <authorList>
            <person name="Li W.-J."/>
            <person name="Jiao J.-Y."/>
            <person name="Chen Y."/>
        </authorList>
    </citation>
    <scope>NUCLEOTIDE SEQUENCE</scope>
    <source>
        <strain evidence="6">SYSU GA230002</strain>
    </source>
</reference>
<dbReference type="RefSeq" id="WP_371753619.1">
    <property type="nucleotide sequence ID" value="NZ_JAYJLD010000008.1"/>
</dbReference>
<name>A0ABU5ZG69_9BACL</name>